<comment type="caution">
    <text evidence="1">The sequence shown here is derived from an EMBL/GenBank/DDBJ whole genome shotgun (WGS) entry which is preliminary data.</text>
</comment>
<dbReference type="Gene3D" id="2.40.70.10">
    <property type="entry name" value="Acid Proteases"/>
    <property type="match status" value="1"/>
</dbReference>
<evidence type="ECO:0000313" key="2">
    <source>
        <dbReference type="Proteomes" id="UP000325315"/>
    </source>
</evidence>
<keyword evidence="2" id="KW-1185">Reference proteome</keyword>
<dbReference type="PANTHER" id="PTHR32108:SF5">
    <property type="entry name" value="DYNACTIN SUBUNIT 1-LIKE"/>
    <property type="match status" value="1"/>
</dbReference>
<evidence type="ECO:0000313" key="1">
    <source>
        <dbReference type="EMBL" id="KAA3484755.1"/>
    </source>
</evidence>
<organism evidence="1 2">
    <name type="scientific">Gossypium australe</name>
    <dbReference type="NCBI Taxonomy" id="47621"/>
    <lineage>
        <taxon>Eukaryota</taxon>
        <taxon>Viridiplantae</taxon>
        <taxon>Streptophyta</taxon>
        <taxon>Embryophyta</taxon>
        <taxon>Tracheophyta</taxon>
        <taxon>Spermatophyta</taxon>
        <taxon>Magnoliopsida</taxon>
        <taxon>eudicotyledons</taxon>
        <taxon>Gunneridae</taxon>
        <taxon>Pentapetalae</taxon>
        <taxon>rosids</taxon>
        <taxon>malvids</taxon>
        <taxon>Malvales</taxon>
        <taxon>Malvaceae</taxon>
        <taxon>Malvoideae</taxon>
        <taxon>Gossypium</taxon>
    </lineage>
</organism>
<dbReference type="InterPro" id="IPR021109">
    <property type="entry name" value="Peptidase_aspartic_dom_sf"/>
</dbReference>
<sequence>MTYKELYQSLFGAHVVSLFYLKPMQPSFPKWYDANAQCEYHAGITRHSIENCIAFKKLIERFIEMGIVQLDDPSRPNVAGNTLPSHSNKRVNTTIESGGKRTKIDVAKIKTLLRWVWKKLVEGRLIMQDLDERPEGMRNYCEFHVKKGHEIQEYIEFRALVQNLMDNKEIEFYEKVKGSEEGDIWALEERSKEKVHKVNHPVLIISRLRSNEVEVQIAPRVIIQKPVAFPYKDNKRVPWNYDCNVTILGEKNRVQDVGFCTRSGRRYDHTNTRVKPVKGKTSVVEQKKEKTTKLESHVNEPITEKEAKKFLKFLKHNEYSVPARISVLVLLSSETHRSALMKVLNETYVAEDIYVNKLDRLVLNITIRCKGYTLLGVLTDNGFALNVLPLSTLNRLSVDSSHMDTCQNIVRAFDGTERREMERIEIPFLVGPNTYEVDFLVMDIKPSYNCLLGRPWIHSAGVVPSSLHQKLKLVTEGRLVTINMEEDIIASVTNDAPYIGADDEAIECSFRLLEFVNSTFIVEGNKILMPKISKTMKMGLQLTIRKGALPDKGLKKYLQGRVEAPICEEKEEGVGEETRKKKNVTEWRRNQMETNDLSPYIQNIHKGGTIHPEQKMSRKETAEEMLGNLNINSISEEGIREENLSSICPYVPGSVPNNWTTKEIHAVSRCQ</sequence>
<gene>
    <name evidence="1" type="ORF">EPI10_006821</name>
</gene>
<dbReference type="PANTHER" id="PTHR32108">
    <property type="entry name" value="DNA-DIRECTED RNA POLYMERASE SUBUNIT ALPHA"/>
    <property type="match status" value="1"/>
</dbReference>
<protein>
    <submittedName>
        <fullName evidence="1">Uncharacterized protein</fullName>
    </submittedName>
</protein>
<name>A0A5B6WV23_9ROSI</name>
<dbReference type="CDD" id="cd00303">
    <property type="entry name" value="retropepsin_like"/>
    <property type="match status" value="1"/>
</dbReference>
<dbReference type="Proteomes" id="UP000325315">
    <property type="component" value="Unassembled WGS sequence"/>
</dbReference>
<dbReference type="AlphaFoldDB" id="A0A5B6WV23"/>
<dbReference type="OrthoDB" id="1743010at2759"/>
<proteinExistence type="predicted"/>
<dbReference type="EMBL" id="SMMG02000002">
    <property type="protein sequence ID" value="KAA3484755.1"/>
    <property type="molecule type" value="Genomic_DNA"/>
</dbReference>
<reference evidence="1" key="1">
    <citation type="submission" date="2019-08" db="EMBL/GenBank/DDBJ databases">
        <authorList>
            <person name="Liu F."/>
        </authorList>
    </citation>
    <scope>NUCLEOTIDE SEQUENCE [LARGE SCALE GENOMIC DNA]</scope>
    <source>
        <strain evidence="1">PA1801</strain>
        <tissue evidence="1">Leaf</tissue>
    </source>
</reference>
<accession>A0A5B6WV23</accession>